<evidence type="ECO:0000313" key="3">
    <source>
        <dbReference type="EMBL" id="CAF3381550.1"/>
    </source>
</evidence>
<proteinExistence type="predicted"/>
<dbReference type="InterPro" id="IPR026172">
    <property type="entry name" value="GSAP_fam"/>
</dbReference>
<dbReference type="PANTHER" id="PTHR13630:SF1">
    <property type="entry name" value="GAMMA-SECRETASE-ACTIVATING PROTEIN"/>
    <property type="match status" value="1"/>
</dbReference>
<feature type="compositionally biased region" description="Polar residues" evidence="1">
    <location>
        <begin position="911"/>
        <end position="929"/>
    </location>
</feature>
<sequence>MVLLAVKQLEKSISTNDMDNVSILGLDQGCILLFAATTLSRNSSTPRSIIGGVDLMDGDQKVIIFQFNKYEIEFYSIIIFARSIIAIHHASKSHMPVLMHHDHYVVKSYAFDVFVAEIGSSNSGRLFSLKFPRSSSIRAYFAPNDVILLLNRDVVTLFRMPNSGNALDKAYVVDRDAQISNCIYYQWDTIQQRLHVIQTRQPGLIKATPTTEFDALVYKAFTINARGQFDNIMKIDFDFKLPEPASSQLIFEILSSETSLFLCWQSTMKEESQKVEYAVVSLGHGRSLYLSKSLQQGHWEIFQSRRVHFGLIDGDYVFAALRGEFIHLLNFNVQLNFLNHLFIPYDSNSLPYDTKYTTQRGLFTKTSTLLYEKRNISTYTIKINPDELIRTLSPVTVESIIAYGVVAANNNAIVAEILHHILFVMYDDLNTKAYIKEILTALIFMRLSKRIHHNKYVLAFPATTVSQRHTNNTEVSIHSFAHHRENGPQHTGITNIDKEYHDKLRSSFDLARKYRHKLSYYHPIMTNMEENDIAAATPAPLPERGSPGTGRFSFGMKRSTLPTTPDRNTNEHSKSFILLDAKNKYLFNGVSREIQQLHPTWEQGRVKELAFEYVQATQNQCNGLIELFTGLANFKRTQGLIDTEESSGKYRPLLVVIEKLYLAMDELGFSPTEELQRTLLDLSYRVMPFDRFVAAIDQNILILTEEFVTRIILELDDEPKSYTVKEQLIFMLPNTNGDLHARLFALIKTDRAQRMTAQLLVARNFSADNKSRSSTAYDANTLSSELDEMMDINSNQNNTIHAHSRLVEQAVVTFFRECNQRVVYTLATCRFLIGSYRSKAAEIYSHRNNVAFGKYKTMNQLQSEDVEPISQPMTEFQRLVSEDNDDIDRKHDGDNELAKIRRRAPTRHSTKAVSTRKTIAKQTSLTEVK</sequence>
<evidence type="ECO:0000259" key="2">
    <source>
        <dbReference type="Pfam" id="PF14959"/>
    </source>
</evidence>
<reference evidence="3" key="1">
    <citation type="submission" date="2021-02" db="EMBL/GenBank/DDBJ databases">
        <authorList>
            <person name="Nowell W R."/>
        </authorList>
    </citation>
    <scope>NUCLEOTIDE SEQUENCE</scope>
</reference>
<name>A0A817YK80_9BILA</name>
<dbReference type="EMBL" id="CAJNYT010000883">
    <property type="protein sequence ID" value="CAF3381550.1"/>
    <property type="molecule type" value="Genomic_DNA"/>
</dbReference>
<feature type="region of interest" description="Disordered" evidence="1">
    <location>
        <begin position="903"/>
        <end position="929"/>
    </location>
</feature>
<accession>A0A817YK80</accession>
<organism evidence="3 4">
    <name type="scientific">Rotaria socialis</name>
    <dbReference type="NCBI Taxonomy" id="392032"/>
    <lineage>
        <taxon>Eukaryota</taxon>
        <taxon>Metazoa</taxon>
        <taxon>Spiralia</taxon>
        <taxon>Gnathifera</taxon>
        <taxon>Rotifera</taxon>
        <taxon>Eurotatoria</taxon>
        <taxon>Bdelloidea</taxon>
        <taxon>Philodinida</taxon>
        <taxon>Philodinidae</taxon>
        <taxon>Rotaria</taxon>
    </lineage>
</organism>
<dbReference type="Pfam" id="PF14959">
    <property type="entry name" value="GSAP-16"/>
    <property type="match status" value="1"/>
</dbReference>
<gene>
    <name evidence="3" type="ORF">GRG538_LOCUS8249</name>
</gene>
<protein>
    <recommendedName>
        <fullName evidence="2">Gamma-secretase-activating protein C-terminal domain-containing protein</fullName>
    </recommendedName>
</protein>
<evidence type="ECO:0000256" key="1">
    <source>
        <dbReference type="SAM" id="MobiDB-lite"/>
    </source>
</evidence>
<dbReference type="PANTHER" id="PTHR13630">
    <property type="entry name" value="GAMMA-SECRETASE-ACTIVATING PROTEIN"/>
    <property type="match status" value="1"/>
</dbReference>
<dbReference type="GO" id="GO:1902004">
    <property type="term" value="P:positive regulation of amyloid-beta formation"/>
    <property type="evidence" value="ECO:0007669"/>
    <property type="project" value="TreeGrafter"/>
</dbReference>
<dbReference type="AlphaFoldDB" id="A0A817YK80"/>
<dbReference type="Proteomes" id="UP000663872">
    <property type="component" value="Unassembled WGS sequence"/>
</dbReference>
<dbReference type="InterPro" id="IPR028010">
    <property type="entry name" value="GSAP_C_dom"/>
</dbReference>
<evidence type="ECO:0000313" key="4">
    <source>
        <dbReference type="Proteomes" id="UP000663872"/>
    </source>
</evidence>
<comment type="caution">
    <text evidence="3">The sequence shown here is derived from an EMBL/GenBank/DDBJ whole genome shotgun (WGS) entry which is preliminary data.</text>
</comment>
<feature type="domain" description="Gamma-secretase-activating protein C-terminal" evidence="2">
    <location>
        <begin position="620"/>
        <end position="721"/>
    </location>
</feature>
<dbReference type="GO" id="GO:0005802">
    <property type="term" value="C:trans-Golgi network"/>
    <property type="evidence" value="ECO:0007669"/>
    <property type="project" value="TreeGrafter"/>
</dbReference>